<keyword evidence="4" id="KW-0732">Signal</keyword>
<dbReference type="InterPro" id="IPR014718">
    <property type="entry name" value="GH-type_carb-bd"/>
</dbReference>
<protein>
    <submittedName>
        <fullName evidence="7">GH92 family glycosyl hydrolase</fullName>
        <ecNumber evidence="7">3.2.1.-</ecNumber>
    </submittedName>
</protein>
<dbReference type="Gene3D" id="1.20.1050.60">
    <property type="entry name" value="alpha-1,2-mannosidase"/>
    <property type="match status" value="1"/>
</dbReference>
<keyword evidence="8" id="KW-1185">Reference proteome</keyword>
<dbReference type="Gene3D" id="2.70.98.10">
    <property type="match status" value="1"/>
</dbReference>
<dbReference type="SUPFAM" id="SSF48208">
    <property type="entry name" value="Six-hairpin glycosidases"/>
    <property type="match status" value="1"/>
</dbReference>
<dbReference type="InterPro" id="IPR012939">
    <property type="entry name" value="Glyco_hydro_92"/>
</dbReference>
<dbReference type="InterPro" id="IPR050883">
    <property type="entry name" value="PNGase"/>
</dbReference>
<dbReference type="InterPro" id="IPR008928">
    <property type="entry name" value="6-hairpin_glycosidase_sf"/>
</dbReference>
<comment type="cofactor">
    <cofactor evidence="1">
        <name>Ca(2+)</name>
        <dbReference type="ChEBI" id="CHEBI:29108"/>
    </cofactor>
</comment>
<proteinExistence type="predicted"/>
<keyword evidence="3" id="KW-0106">Calcium</keyword>
<organism evidence="7 8">
    <name type="scientific">Pinibacter soli</name>
    <dbReference type="NCBI Taxonomy" id="3044211"/>
    <lineage>
        <taxon>Bacteria</taxon>
        <taxon>Pseudomonadati</taxon>
        <taxon>Bacteroidota</taxon>
        <taxon>Chitinophagia</taxon>
        <taxon>Chitinophagales</taxon>
        <taxon>Chitinophagaceae</taxon>
        <taxon>Pinibacter</taxon>
    </lineage>
</organism>
<dbReference type="NCBIfam" id="TIGR01180">
    <property type="entry name" value="aman2_put"/>
    <property type="match status" value="1"/>
</dbReference>
<dbReference type="Pfam" id="PF07971">
    <property type="entry name" value="Glyco_hydro_92"/>
    <property type="match status" value="1"/>
</dbReference>
<dbReference type="InterPro" id="IPR041371">
    <property type="entry name" value="GH92_N"/>
</dbReference>
<dbReference type="Pfam" id="PF17678">
    <property type="entry name" value="Glyco_hydro_92N"/>
    <property type="match status" value="1"/>
</dbReference>
<feature type="domain" description="Glycosyl hydrolase family 92 N-terminal" evidence="6">
    <location>
        <begin position="43"/>
        <end position="248"/>
    </location>
</feature>
<keyword evidence="7" id="KW-0378">Hydrolase</keyword>
<dbReference type="PANTHER" id="PTHR12143:SF43">
    <property type="entry name" value="PUTATIVE-RELATED"/>
    <property type="match status" value="1"/>
</dbReference>
<feature type="domain" description="Glycosyl hydrolase family 92" evidence="5">
    <location>
        <begin position="254"/>
        <end position="744"/>
    </location>
</feature>
<gene>
    <name evidence="7" type="ORF">QJ048_16215</name>
</gene>
<dbReference type="Proteomes" id="UP001226434">
    <property type="component" value="Unassembled WGS sequence"/>
</dbReference>
<evidence type="ECO:0000256" key="4">
    <source>
        <dbReference type="SAM" id="SignalP"/>
    </source>
</evidence>
<evidence type="ECO:0000259" key="5">
    <source>
        <dbReference type="Pfam" id="PF07971"/>
    </source>
</evidence>
<dbReference type="Gene3D" id="1.20.1610.10">
    <property type="entry name" value="alpha-1,2-mannosidases domains"/>
    <property type="match status" value="1"/>
</dbReference>
<evidence type="ECO:0000259" key="6">
    <source>
        <dbReference type="Pfam" id="PF17678"/>
    </source>
</evidence>
<dbReference type="EMBL" id="JASBRG010000007">
    <property type="protein sequence ID" value="MDI3321341.1"/>
    <property type="molecule type" value="Genomic_DNA"/>
</dbReference>
<dbReference type="GO" id="GO:0016798">
    <property type="term" value="F:hydrolase activity, acting on glycosyl bonds"/>
    <property type="evidence" value="ECO:0007669"/>
    <property type="project" value="UniProtKB-KW"/>
</dbReference>
<reference evidence="7 8" key="1">
    <citation type="submission" date="2023-05" db="EMBL/GenBank/DDBJ databases">
        <title>Genome sequence of Pinibacter sp. MAH-24.</title>
        <authorList>
            <person name="Huq M.A."/>
        </authorList>
    </citation>
    <scope>NUCLEOTIDE SEQUENCE [LARGE SCALE GENOMIC DNA]</scope>
    <source>
        <strain evidence="7 8">MAH-24</strain>
    </source>
</reference>
<evidence type="ECO:0000313" key="7">
    <source>
        <dbReference type="EMBL" id="MDI3321341.1"/>
    </source>
</evidence>
<dbReference type="Gene3D" id="3.30.2080.10">
    <property type="entry name" value="GH92 mannosidase domain"/>
    <property type="match status" value="1"/>
</dbReference>
<dbReference type="InterPro" id="IPR005887">
    <property type="entry name" value="GH92_a_mannosidase_put"/>
</dbReference>
<feature type="signal peptide" evidence="4">
    <location>
        <begin position="1"/>
        <end position="27"/>
    </location>
</feature>
<evidence type="ECO:0000313" key="8">
    <source>
        <dbReference type="Proteomes" id="UP001226434"/>
    </source>
</evidence>
<evidence type="ECO:0000256" key="1">
    <source>
        <dbReference type="ARBA" id="ARBA00001913"/>
    </source>
</evidence>
<keyword evidence="7" id="KW-0326">Glycosidase</keyword>
<dbReference type="RefSeq" id="WP_282335452.1">
    <property type="nucleotide sequence ID" value="NZ_JASBRG010000007.1"/>
</dbReference>
<evidence type="ECO:0000256" key="2">
    <source>
        <dbReference type="ARBA" id="ARBA00011245"/>
    </source>
</evidence>
<dbReference type="PANTHER" id="PTHR12143">
    <property type="entry name" value="PEPTIDE N-GLYCANASE PNGASE -RELATED"/>
    <property type="match status" value="1"/>
</dbReference>
<comment type="subunit">
    <text evidence="2">Monomer.</text>
</comment>
<accession>A0ABT6RFJ4</accession>
<feature type="chain" id="PRO_5046508542" evidence="4">
    <location>
        <begin position="28"/>
        <end position="763"/>
    </location>
</feature>
<sequence>MKKFFLSKQGILLLLLQQALFTGIASANAPKDTTAPKKQNIDYIDPTIGNIGQLLEPTRPTAQLPNQVIRMYPIRKDYLDDQISSFPLTIVSHRLGEVFSVKPSVKELAAANWSKRMPYDHNLEVTRPWYYSTYLIEDGITVEFTPSEKSGYFRFTFPEGRNKFLLFSNFNDGATSWKFSGNALQGMETYHNDVRVYTYGIFNVAGTTGYVDSNNVIKNASSINEEGARPYINFPASARTVELKYAISFVSAEQAKKNFEEKIASKDFATVEKNAKTAWSDLMSQIKTEGGTEAQRRSFYTALYRCHERMVDISEDAHYYSGYNKKINTDKRPFYVDDWSWDTYLALHPLRTILHPKQEEDMLQSYVRMYEQSGWMPTFPVLFGDHACMNGFHSSIVFLDAYRKGLRNYDVEKAYEGIRKNATDATMLPWRNGPKTSLDDFYHSNGYFPALREGEKETVAEVHSFEKRQAVAVTLGGAFDDWALAQFAKDLGKTNDYNNFEKRGQNYRNVWNPQTKFFLPKDDKGNWILIDPKFDGGLGGRDYYDENNGWTYMWQVQQDIPGLIDLMGGRDSFELRLDQLFREDLGRSKYEFWAKFPDATGLVGQYSMGNEPSFHIPYLYNYTSSPWKTQKKVRSLLSLWFKDNVFGIPGDEDGGGMSAFIVFSSMGFYPVTPGIPVYTIGSPVFSKVSIALENGKTFTLVARNSNEVNKYIQSAKLNGKVLKTPWFTHDQLVSGCTIELEMGPKPNKTWGTDLKPAKPFASK</sequence>
<name>A0ABT6RFJ4_9BACT</name>
<evidence type="ECO:0000256" key="3">
    <source>
        <dbReference type="ARBA" id="ARBA00022837"/>
    </source>
</evidence>
<dbReference type="EC" id="3.2.1.-" evidence="7"/>
<comment type="caution">
    <text evidence="7">The sequence shown here is derived from an EMBL/GenBank/DDBJ whole genome shotgun (WGS) entry which is preliminary data.</text>
</comment>